<dbReference type="InterPro" id="IPR001079">
    <property type="entry name" value="Galectin_CRD"/>
</dbReference>
<feature type="domain" description="Galectin" evidence="3">
    <location>
        <begin position="152"/>
        <end position="266"/>
    </location>
</feature>
<dbReference type="Gene3D" id="2.60.120.200">
    <property type="match status" value="2"/>
</dbReference>
<evidence type="ECO:0000313" key="5">
    <source>
        <dbReference type="Proteomes" id="UP000276776"/>
    </source>
</evidence>
<dbReference type="InterPro" id="IPR013320">
    <property type="entry name" value="ConA-like_dom_sf"/>
</dbReference>
<dbReference type="SUPFAM" id="SSF49899">
    <property type="entry name" value="Concanavalin A-like lectins/glucanases"/>
    <property type="match status" value="2"/>
</dbReference>
<keyword evidence="5" id="KW-1185">Reference proteome</keyword>
<dbReference type="SMART" id="SM00908">
    <property type="entry name" value="Gal-bind_lectin"/>
    <property type="match status" value="2"/>
</dbReference>
<dbReference type="InterPro" id="IPR044156">
    <property type="entry name" value="Galectin-like"/>
</dbReference>
<evidence type="ECO:0000313" key="6">
    <source>
        <dbReference type="WBParaSite" id="TCLT_0000984501-mRNA-1"/>
    </source>
</evidence>
<dbReference type="OMA" id="KMVYNSY"/>
<evidence type="ECO:0000259" key="3">
    <source>
        <dbReference type="PROSITE" id="PS51304"/>
    </source>
</evidence>
<organism evidence="6">
    <name type="scientific">Thelazia callipaeda</name>
    <name type="common">Oriental eyeworm</name>
    <name type="synonym">Parasitic nematode</name>
    <dbReference type="NCBI Taxonomy" id="103827"/>
    <lineage>
        <taxon>Eukaryota</taxon>
        <taxon>Metazoa</taxon>
        <taxon>Ecdysozoa</taxon>
        <taxon>Nematoda</taxon>
        <taxon>Chromadorea</taxon>
        <taxon>Rhabditida</taxon>
        <taxon>Spirurina</taxon>
        <taxon>Spiruromorpha</taxon>
        <taxon>Thelazioidea</taxon>
        <taxon>Thelaziidae</taxon>
        <taxon>Thelazia</taxon>
    </lineage>
</organism>
<protein>
    <recommendedName>
        <fullName evidence="2">Galectin</fullName>
    </recommendedName>
</protein>
<proteinExistence type="predicted"/>
<dbReference type="EMBL" id="UYYF01004892">
    <property type="protein sequence ID" value="VDN07499.1"/>
    <property type="molecule type" value="Genomic_DNA"/>
</dbReference>
<dbReference type="PROSITE" id="PS51304">
    <property type="entry name" value="GALECTIN"/>
    <property type="match status" value="2"/>
</dbReference>
<sequence>MIPFKTRIKQPFEEGQTIHAVGMIKADPKRITIDFHKGADKNADLPLHLSIRFDEGKIVYNSFVDGNWLDNEKRLQNPFQANSEMDIRIRLVNNQYQALFSAFIHMHFIFANRLEWGLLSRNVPVDGVSHVSISGDLATLQLFHYGGKIFTKPYTAIAKLVPNMRLDISLLPTGERFDINIYRANRQYALQVSVRFNEGMVVRNAMENNIWGREEREGGMPIEKGYIFQIFFNGNHFSSFAHRSSPEDIATLEIDGDYELFSVTLNNAVEV</sequence>
<gene>
    <name evidence="4" type="ORF">TCLT_LOCUS9834</name>
</gene>
<reference evidence="6" key="1">
    <citation type="submission" date="2017-02" db="UniProtKB">
        <authorList>
            <consortium name="WormBaseParasite"/>
        </authorList>
    </citation>
    <scope>IDENTIFICATION</scope>
</reference>
<reference evidence="4 5" key="2">
    <citation type="submission" date="2018-11" db="EMBL/GenBank/DDBJ databases">
        <authorList>
            <consortium name="Pathogen Informatics"/>
        </authorList>
    </citation>
    <scope>NUCLEOTIDE SEQUENCE [LARGE SCALE GENOMIC DNA]</scope>
</reference>
<dbReference type="GO" id="GO:0030246">
    <property type="term" value="F:carbohydrate binding"/>
    <property type="evidence" value="ECO:0007669"/>
    <property type="project" value="UniProtKB-UniRule"/>
</dbReference>
<evidence type="ECO:0000256" key="2">
    <source>
        <dbReference type="RuleBase" id="RU102079"/>
    </source>
</evidence>
<dbReference type="PANTHER" id="PTHR11346:SF180">
    <property type="entry name" value="GALECTIN"/>
    <property type="match status" value="1"/>
</dbReference>
<keyword evidence="1 2" id="KW-0430">Lectin</keyword>
<accession>A0A0N5D9N0</accession>
<dbReference type="OrthoDB" id="6251307at2759"/>
<evidence type="ECO:0000313" key="4">
    <source>
        <dbReference type="EMBL" id="VDN07499.1"/>
    </source>
</evidence>
<dbReference type="AlphaFoldDB" id="A0A0N5D9N0"/>
<dbReference type="PANTHER" id="PTHR11346">
    <property type="entry name" value="GALECTIN"/>
    <property type="match status" value="1"/>
</dbReference>
<feature type="domain" description="Galectin" evidence="3">
    <location>
        <begin position="4"/>
        <end position="146"/>
    </location>
</feature>
<dbReference type="SMART" id="SM00276">
    <property type="entry name" value="GLECT"/>
    <property type="match status" value="2"/>
</dbReference>
<dbReference type="Pfam" id="PF00337">
    <property type="entry name" value="Gal-bind_lectin"/>
    <property type="match status" value="2"/>
</dbReference>
<name>A0A0N5D9N0_THECL</name>
<evidence type="ECO:0000256" key="1">
    <source>
        <dbReference type="ARBA" id="ARBA00022734"/>
    </source>
</evidence>
<dbReference type="WBParaSite" id="TCLT_0000984501-mRNA-1">
    <property type="protein sequence ID" value="TCLT_0000984501-mRNA-1"/>
    <property type="gene ID" value="TCLT_0000984501"/>
</dbReference>
<dbReference type="CDD" id="cd00070">
    <property type="entry name" value="GLECT"/>
    <property type="match status" value="2"/>
</dbReference>
<dbReference type="Proteomes" id="UP000276776">
    <property type="component" value="Unassembled WGS sequence"/>
</dbReference>